<sequence length="449" mass="51190">MKYSHQIPIKIALIVFSVSYSFSQNPLIRDQFSADPSARVFGDKVYVFPSHDILATEGKGRKDWFCMEDYHVFSSENLTDWTDHGTIVEQNKVAWVKPDSYSMWAPDCIEKDGKYYFYFPSTIKDSLTNVRGFTIGVAIADKPEGPYITQPLPIENVRGIDPNVFIDKDGQVYMYWSQGNLYGAKLKDNMLELDSEVKTLGDLPTKGLKEGPYLFERNGIYYLTYPHVENKTERLEYAISDNPLGPFKVTGVIMDESPTGCWTNHQSIIEFKDQWYLFYHHNDYSPNFDKARSIRADYLNFNADGTIQKVIPTLRGVGITKATEKIEIDRYSAISEQGVSITFIDTLDTFKGWKTVFNQPNAWIQYDNVDFGKKPLKSVIVKGKSETGGTVEIRINSASGPVIAEVKIPKSSDWAEIKVPLKKFESNNQNLFAISKTNTTVETDWIKFE</sequence>
<dbReference type="PROSITE" id="PS51175">
    <property type="entry name" value="CBM6"/>
    <property type="match status" value="1"/>
</dbReference>
<keyword evidence="2" id="KW-0858">Xylan degradation</keyword>
<dbReference type="InterPro" id="IPR008979">
    <property type="entry name" value="Galactose-bd-like_sf"/>
</dbReference>
<dbReference type="SUPFAM" id="SSF75005">
    <property type="entry name" value="Arabinanase/levansucrase/invertase"/>
    <property type="match status" value="1"/>
</dbReference>
<evidence type="ECO:0000256" key="6">
    <source>
        <dbReference type="PIRSR" id="PIRSR606710-2"/>
    </source>
</evidence>
<dbReference type="Pfam" id="PF03422">
    <property type="entry name" value="CBM_6"/>
    <property type="match status" value="1"/>
</dbReference>
<dbReference type="GO" id="GO:0004553">
    <property type="term" value="F:hydrolase activity, hydrolyzing O-glycosyl compounds"/>
    <property type="evidence" value="ECO:0007669"/>
    <property type="project" value="InterPro"/>
</dbReference>
<dbReference type="GO" id="GO:0045493">
    <property type="term" value="P:xylan catabolic process"/>
    <property type="evidence" value="ECO:0007669"/>
    <property type="project" value="UniProtKB-KW"/>
</dbReference>
<dbReference type="Proteomes" id="UP000233435">
    <property type="component" value="Unassembled WGS sequence"/>
</dbReference>
<evidence type="ECO:0000256" key="4">
    <source>
        <dbReference type="ARBA" id="ARBA00023277"/>
    </source>
</evidence>
<keyword evidence="10" id="KW-1185">Reference proteome</keyword>
<evidence type="ECO:0000256" key="5">
    <source>
        <dbReference type="ARBA" id="ARBA00023295"/>
    </source>
</evidence>
<dbReference type="PANTHER" id="PTHR43772">
    <property type="entry name" value="ENDO-1,4-BETA-XYLANASE"/>
    <property type="match status" value="1"/>
</dbReference>
<dbReference type="InterPro" id="IPR006710">
    <property type="entry name" value="Glyco_hydro_43"/>
</dbReference>
<evidence type="ECO:0000256" key="3">
    <source>
        <dbReference type="ARBA" id="ARBA00022801"/>
    </source>
</evidence>
<gene>
    <name evidence="9" type="ORF">CSW08_09705</name>
</gene>
<keyword evidence="2" id="KW-0624">Polysaccharide degradation</keyword>
<dbReference type="InterPro" id="IPR052176">
    <property type="entry name" value="Glycosyl_Hydrlase_43_Enz"/>
</dbReference>
<dbReference type="CDD" id="cd04084">
    <property type="entry name" value="CBM6_xylanase-like"/>
    <property type="match status" value="1"/>
</dbReference>
<comment type="caution">
    <text evidence="9">The sequence shown here is derived from an EMBL/GenBank/DDBJ whole genome shotgun (WGS) entry which is preliminary data.</text>
</comment>
<comment type="similarity">
    <text evidence="1 7">Belongs to the glycosyl hydrolase 43 family.</text>
</comment>
<evidence type="ECO:0000256" key="2">
    <source>
        <dbReference type="ARBA" id="ARBA00022651"/>
    </source>
</evidence>
<dbReference type="Gene3D" id="2.115.10.20">
    <property type="entry name" value="Glycosyl hydrolase domain, family 43"/>
    <property type="match status" value="1"/>
</dbReference>
<feature type="site" description="Important for catalytic activity, responsible for pKa modulation of the active site Glu and correct orientation of both the proton donor and substrate" evidence="6">
    <location>
        <position position="161"/>
    </location>
</feature>
<feature type="domain" description="CBM6" evidence="8">
    <location>
        <begin position="329"/>
        <end position="449"/>
    </location>
</feature>
<dbReference type="PANTHER" id="PTHR43772:SF2">
    <property type="entry name" value="PUTATIVE (AFU_ORTHOLOGUE AFUA_2G04480)-RELATED"/>
    <property type="match status" value="1"/>
</dbReference>
<dbReference type="InterPro" id="IPR023296">
    <property type="entry name" value="Glyco_hydro_beta-prop_sf"/>
</dbReference>
<proteinExistence type="inferred from homology"/>
<dbReference type="RefSeq" id="WP_106659685.1">
    <property type="nucleotide sequence ID" value="NZ_PJEO01000033.1"/>
</dbReference>
<keyword evidence="3 7" id="KW-0378">Hydrolase</keyword>
<accession>A0A2N3HJN1</accession>
<protein>
    <submittedName>
        <fullName evidence="9">Alpha-N-arabinofuranosidase</fullName>
    </submittedName>
</protein>
<organism evidence="9 10">
    <name type="scientific">Confluentibacter flavum</name>
    <dbReference type="NCBI Taxonomy" id="1909700"/>
    <lineage>
        <taxon>Bacteria</taxon>
        <taxon>Pseudomonadati</taxon>
        <taxon>Bacteroidota</taxon>
        <taxon>Flavobacteriia</taxon>
        <taxon>Flavobacteriales</taxon>
        <taxon>Flavobacteriaceae</taxon>
        <taxon>Confluentibacter</taxon>
    </lineage>
</organism>
<dbReference type="InterPro" id="IPR005084">
    <property type="entry name" value="CBM6"/>
</dbReference>
<dbReference type="CDD" id="cd08990">
    <property type="entry name" value="GH43_AXH_like"/>
    <property type="match status" value="1"/>
</dbReference>
<evidence type="ECO:0000259" key="8">
    <source>
        <dbReference type="PROSITE" id="PS51175"/>
    </source>
</evidence>
<dbReference type="SUPFAM" id="SSF49785">
    <property type="entry name" value="Galactose-binding domain-like"/>
    <property type="match status" value="1"/>
</dbReference>
<dbReference type="OrthoDB" id="9763933at2"/>
<dbReference type="GO" id="GO:0030246">
    <property type="term" value="F:carbohydrate binding"/>
    <property type="evidence" value="ECO:0007669"/>
    <property type="project" value="InterPro"/>
</dbReference>
<name>A0A2N3HJN1_9FLAO</name>
<evidence type="ECO:0000313" key="9">
    <source>
        <dbReference type="EMBL" id="PKQ45151.1"/>
    </source>
</evidence>
<evidence type="ECO:0000256" key="7">
    <source>
        <dbReference type="RuleBase" id="RU361187"/>
    </source>
</evidence>
<evidence type="ECO:0000256" key="1">
    <source>
        <dbReference type="ARBA" id="ARBA00009865"/>
    </source>
</evidence>
<dbReference type="EMBL" id="PJEO01000033">
    <property type="protein sequence ID" value="PKQ45151.1"/>
    <property type="molecule type" value="Genomic_DNA"/>
</dbReference>
<evidence type="ECO:0000313" key="10">
    <source>
        <dbReference type="Proteomes" id="UP000233435"/>
    </source>
</evidence>
<dbReference type="AlphaFoldDB" id="A0A2N3HJN1"/>
<keyword evidence="4" id="KW-0119">Carbohydrate metabolism</keyword>
<dbReference type="Pfam" id="PF04616">
    <property type="entry name" value="Glyco_hydro_43"/>
    <property type="match status" value="1"/>
</dbReference>
<reference evidence="9 10" key="1">
    <citation type="submission" date="2017-12" db="EMBL/GenBank/DDBJ databases">
        <title>Confluentibacter flavum sp. nov., isolated from the saline lake.</title>
        <authorList>
            <person name="Yu L."/>
        </authorList>
    </citation>
    <scope>NUCLEOTIDE SEQUENCE [LARGE SCALE GENOMIC DNA]</scope>
    <source>
        <strain evidence="9 10">3B</strain>
    </source>
</reference>
<dbReference type="Gene3D" id="2.60.120.260">
    <property type="entry name" value="Galactose-binding domain-like"/>
    <property type="match status" value="1"/>
</dbReference>
<keyword evidence="5 7" id="KW-0326">Glycosidase</keyword>